<gene>
    <name evidence="1" type="ORF">L3Q82_018657</name>
</gene>
<proteinExistence type="predicted"/>
<name>A0ACB8VF13_9TELE</name>
<evidence type="ECO:0000313" key="1">
    <source>
        <dbReference type="EMBL" id="KAI3354104.1"/>
    </source>
</evidence>
<organism evidence="1 2">
    <name type="scientific">Scortum barcoo</name>
    <name type="common">barcoo grunter</name>
    <dbReference type="NCBI Taxonomy" id="214431"/>
    <lineage>
        <taxon>Eukaryota</taxon>
        <taxon>Metazoa</taxon>
        <taxon>Chordata</taxon>
        <taxon>Craniata</taxon>
        <taxon>Vertebrata</taxon>
        <taxon>Euteleostomi</taxon>
        <taxon>Actinopterygii</taxon>
        <taxon>Neopterygii</taxon>
        <taxon>Teleostei</taxon>
        <taxon>Neoteleostei</taxon>
        <taxon>Acanthomorphata</taxon>
        <taxon>Eupercaria</taxon>
        <taxon>Centrarchiformes</taxon>
        <taxon>Terapontoidei</taxon>
        <taxon>Terapontidae</taxon>
        <taxon>Scortum</taxon>
    </lineage>
</organism>
<comment type="caution">
    <text evidence="1">The sequence shown here is derived from an EMBL/GenBank/DDBJ whole genome shotgun (WGS) entry which is preliminary data.</text>
</comment>
<dbReference type="EMBL" id="CM041552">
    <property type="protein sequence ID" value="KAI3354104.1"/>
    <property type="molecule type" value="Genomic_DNA"/>
</dbReference>
<evidence type="ECO:0000313" key="2">
    <source>
        <dbReference type="Proteomes" id="UP000831701"/>
    </source>
</evidence>
<dbReference type="Proteomes" id="UP000831701">
    <property type="component" value="Chromosome 22"/>
</dbReference>
<keyword evidence="2" id="KW-1185">Reference proteome</keyword>
<reference evidence="1" key="1">
    <citation type="submission" date="2022-04" db="EMBL/GenBank/DDBJ databases">
        <title>Jade perch genome.</title>
        <authorList>
            <person name="Chao B."/>
        </authorList>
    </citation>
    <scope>NUCLEOTIDE SEQUENCE</scope>
    <source>
        <strain evidence="1">CB-2022</strain>
    </source>
</reference>
<accession>A0ACB8VF13</accession>
<protein>
    <submittedName>
        <fullName evidence="1">Uncharacterized protein</fullName>
    </submittedName>
</protein>
<sequence>MDAVMLKKDPYRGMLACGTPDAVDGYWQAKQAAAARVVLEAKTQVWEEFDEAMEEDHRSASKKFWKPSGASGGKQCSANTVYSAGGELLTSTGDIVGQWKEYLRISSIPPTTRLPLRKQEAEFQACPSQDAPGGDPGHAGETMSLGWPGNASESPREELEEVSGVREVWASLCSDCCLCDPVPDKRRKMDEDRWQITLTPHLEPPPYRGGGVCVPKCPNDPRSYAVVRDCITPLVGSPMANRS</sequence>